<name>A0ABQ3VNX8_9CHLR</name>
<comment type="caution">
    <text evidence="1">The sequence shown here is derived from an EMBL/GenBank/DDBJ whole genome shotgun (WGS) entry which is preliminary data.</text>
</comment>
<evidence type="ECO:0000313" key="2">
    <source>
        <dbReference type="Proteomes" id="UP000635565"/>
    </source>
</evidence>
<dbReference type="Proteomes" id="UP000635565">
    <property type="component" value="Unassembled WGS sequence"/>
</dbReference>
<keyword evidence="2" id="KW-1185">Reference proteome</keyword>
<protein>
    <submittedName>
        <fullName evidence="1">Uncharacterized protein</fullName>
    </submittedName>
</protein>
<dbReference type="RefSeq" id="WP_201364683.1">
    <property type="nucleotide sequence ID" value="NZ_BNJJ01000015.1"/>
</dbReference>
<reference evidence="1 2" key="1">
    <citation type="journal article" date="2021" name="Int. J. Syst. Evol. Microbiol.">
        <title>Reticulibacter mediterranei gen. nov., sp. nov., within the new family Reticulibacteraceae fam. nov., and Ktedonospora formicarum gen. nov., sp. nov., Ktedonobacter robiniae sp. nov., Dictyobacter formicarum sp. nov. and Dictyobacter arantiisoli sp. nov., belonging to the class Ktedonobacteria.</title>
        <authorList>
            <person name="Yabe S."/>
            <person name="Zheng Y."/>
            <person name="Wang C.M."/>
            <person name="Sakai Y."/>
            <person name="Abe K."/>
            <person name="Yokota A."/>
            <person name="Donadio S."/>
            <person name="Cavaletti L."/>
            <person name="Monciardini P."/>
        </authorList>
    </citation>
    <scope>NUCLEOTIDE SEQUENCE [LARGE SCALE GENOMIC DNA]</scope>
    <source>
        <strain evidence="1 2">SOSP1-9</strain>
    </source>
</reference>
<gene>
    <name evidence="1" type="ORF">KSZ_51070</name>
</gene>
<sequence length="114" mass="12114">MAGFNVTALALDQNGSPSRFTVAVSVTDSDGLGIQNLSENNFIVRNIASDTDLTVAELRSAGLPGFYRLSLRADPMTKAGRHVLALVVTSPHQVMGRVPEPIEEAHTLVQVSLA</sequence>
<dbReference type="EMBL" id="BNJJ01000015">
    <property type="protein sequence ID" value="GHO87101.1"/>
    <property type="molecule type" value="Genomic_DNA"/>
</dbReference>
<accession>A0ABQ3VNX8</accession>
<evidence type="ECO:0000313" key="1">
    <source>
        <dbReference type="EMBL" id="GHO87101.1"/>
    </source>
</evidence>
<proteinExistence type="predicted"/>
<organism evidence="1 2">
    <name type="scientific">Dictyobacter formicarum</name>
    <dbReference type="NCBI Taxonomy" id="2778368"/>
    <lineage>
        <taxon>Bacteria</taxon>
        <taxon>Bacillati</taxon>
        <taxon>Chloroflexota</taxon>
        <taxon>Ktedonobacteria</taxon>
        <taxon>Ktedonobacterales</taxon>
        <taxon>Dictyobacteraceae</taxon>
        <taxon>Dictyobacter</taxon>
    </lineage>
</organism>